<protein>
    <submittedName>
        <fullName evidence="1">Heat-inducible transcription repressor</fullName>
    </submittedName>
</protein>
<keyword evidence="2" id="KW-1185">Reference proteome</keyword>
<gene>
    <name evidence="1" type="ORF">OWV82_017316</name>
</gene>
<dbReference type="Proteomes" id="UP001164539">
    <property type="component" value="Chromosome 9"/>
</dbReference>
<name>A0ACC1XKQ4_MELAZ</name>
<organism evidence="1 2">
    <name type="scientific">Melia azedarach</name>
    <name type="common">Chinaberry tree</name>
    <dbReference type="NCBI Taxonomy" id="155640"/>
    <lineage>
        <taxon>Eukaryota</taxon>
        <taxon>Viridiplantae</taxon>
        <taxon>Streptophyta</taxon>
        <taxon>Embryophyta</taxon>
        <taxon>Tracheophyta</taxon>
        <taxon>Spermatophyta</taxon>
        <taxon>Magnoliopsida</taxon>
        <taxon>eudicotyledons</taxon>
        <taxon>Gunneridae</taxon>
        <taxon>Pentapetalae</taxon>
        <taxon>rosids</taxon>
        <taxon>malvids</taxon>
        <taxon>Sapindales</taxon>
        <taxon>Meliaceae</taxon>
        <taxon>Melia</taxon>
    </lineage>
</organism>
<sequence length="854" mass="93368">MNFLLRSTHHTVAEQVGAQESPADISFVPKPPTTLEGLIAEDPFPRYSTGDDRDGETDSAGSESSSIAGLSGKNDSLAVENHTDVSEEEGWITIPYKELPDNWSDAPDIQSLCSLDRSFVFPGEQIHVLACLSACEQDTEIITPFKVAAVMSRSSRAQSPEEKNGNIEDKMTSVAGEGKMSYEGQVIHQNGENLEEKTDLQKDISVSESLLRMEDRKRQTEILLQNVKNSHFFVRIAESGESLWSKKRDHQMSLESSESEQKSLASEAKKASKNASSIAAVIDRGDFDANVSGGLARNTVKCCSLSNGDIVVLLRVNVGVDFLRDPVIEILQFEKYKERNLSSENPDNSVNANPDPCGELLKWLLPLDNTVSPPTRSLSPPRLNSGTGIGSAHQKSASSGSQLFSFGHFRSYSMSSLPQNPSPPAPPIKAQSSKPTFEIEDWDQYSQKLFKDQRTGNEGLLSFRGVSLERERFSVRCGLEGIYVPGRRWRRKLEIIQPVKIHSFAADCNTDDLLCVQIRNVSPEHAPDIVVYIDAITIVFEEASNSGSSSSLPIACIEAGNDHSLPNLALRRGEEHSFILKPASSMLKNLKAYGDRSSRLSSLRLPSKTVEGKGNSSTADQYAIMVSCRCNYTESRLFFKQPTTWRPRVSRDLMISVASEISGQSLEPNERVTQLPVQVLTLQASNLTSQDLTLTVLAPTSFTSPPSVVSLNSSPSSPMSPFLGFPEFTGKVNDEQRGTTLHRVSTVPLMSENGKQNVDSGIRSVSLNKQSSPVPEVIPSSGLGCTHLWLQSRVPLGCIPSQSTATIKLELLPLTDGIITLDTLQIDVKEKGVSYIPEHSLQINATTSISTGII</sequence>
<accession>A0ACC1XKQ4</accession>
<reference evidence="1 2" key="1">
    <citation type="journal article" date="2023" name="Science">
        <title>Complex scaffold remodeling in plant triterpene biosynthesis.</title>
        <authorList>
            <person name="De La Pena R."/>
            <person name="Hodgson H."/>
            <person name="Liu J.C."/>
            <person name="Stephenson M.J."/>
            <person name="Martin A.C."/>
            <person name="Owen C."/>
            <person name="Harkess A."/>
            <person name="Leebens-Mack J."/>
            <person name="Jimenez L.E."/>
            <person name="Osbourn A."/>
            <person name="Sattely E.S."/>
        </authorList>
    </citation>
    <scope>NUCLEOTIDE SEQUENCE [LARGE SCALE GENOMIC DNA]</scope>
    <source>
        <strain evidence="2">cv. JPN11</strain>
        <tissue evidence="1">Leaf</tissue>
    </source>
</reference>
<proteinExistence type="predicted"/>
<evidence type="ECO:0000313" key="2">
    <source>
        <dbReference type="Proteomes" id="UP001164539"/>
    </source>
</evidence>
<evidence type="ECO:0000313" key="1">
    <source>
        <dbReference type="EMBL" id="KAJ4711269.1"/>
    </source>
</evidence>
<dbReference type="EMBL" id="CM051402">
    <property type="protein sequence ID" value="KAJ4711269.1"/>
    <property type="molecule type" value="Genomic_DNA"/>
</dbReference>
<comment type="caution">
    <text evidence="1">The sequence shown here is derived from an EMBL/GenBank/DDBJ whole genome shotgun (WGS) entry which is preliminary data.</text>
</comment>